<protein>
    <submittedName>
        <fullName evidence="1">Uncharacterized protein</fullName>
    </submittedName>
</protein>
<dbReference type="EMBL" id="SHKR01000012">
    <property type="protein sequence ID" value="RZU16433.1"/>
    <property type="molecule type" value="Genomic_DNA"/>
</dbReference>
<name>A0A4Q7X1Y2_9ACTN</name>
<evidence type="ECO:0000313" key="2">
    <source>
        <dbReference type="Proteomes" id="UP000292027"/>
    </source>
</evidence>
<evidence type="ECO:0000313" key="1">
    <source>
        <dbReference type="EMBL" id="RZU16433.1"/>
    </source>
</evidence>
<dbReference type="Proteomes" id="UP000292027">
    <property type="component" value="Unassembled WGS sequence"/>
</dbReference>
<reference evidence="1 2" key="1">
    <citation type="journal article" date="2015" name="Stand. Genomic Sci.">
        <title>Genomic Encyclopedia of Bacterial and Archaeal Type Strains, Phase III: the genomes of soil and plant-associated and newly described type strains.</title>
        <authorList>
            <person name="Whitman W.B."/>
            <person name="Woyke T."/>
            <person name="Klenk H.P."/>
            <person name="Zhou Y."/>
            <person name="Lilburn T.G."/>
            <person name="Beck B.J."/>
            <person name="De Vos P."/>
            <person name="Vandamme P."/>
            <person name="Eisen J.A."/>
            <person name="Garrity G."/>
            <person name="Hugenholtz P."/>
            <person name="Kyrpides N.C."/>
        </authorList>
    </citation>
    <scope>NUCLEOTIDE SEQUENCE [LARGE SCALE GENOMIC DNA]</scope>
    <source>
        <strain evidence="1 2">VKM Ac-2540</strain>
    </source>
</reference>
<gene>
    <name evidence="1" type="ORF">EV645_3998</name>
</gene>
<keyword evidence="2" id="KW-1185">Reference proteome</keyword>
<organism evidence="1 2">
    <name type="scientific">Kribbella rubisoli</name>
    <dbReference type="NCBI Taxonomy" id="3075929"/>
    <lineage>
        <taxon>Bacteria</taxon>
        <taxon>Bacillati</taxon>
        <taxon>Actinomycetota</taxon>
        <taxon>Actinomycetes</taxon>
        <taxon>Propionibacteriales</taxon>
        <taxon>Kribbellaceae</taxon>
        <taxon>Kribbella</taxon>
    </lineage>
</organism>
<sequence>MIEIVYVDTHAHRQVVSATAEHADGKRYRIGHLPGEGWFCLCRSRACSQLAELQSLVPRIPARRDGAR</sequence>
<dbReference type="AlphaFoldDB" id="A0A4Q7X1Y2"/>
<proteinExistence type="predicted"/>
<comment type="caution">
    <text evidence="1">The sequence shown here is derived from an EMBL/GenBank/DDBJ whole genome shotgun (WGS) entry which is preliminary data.</text>
</comment>
<accession>A0A4Q7X1Y2</accession>